<name>A0A0F6ID53_LEPIR</name>
<evidence type="ECO:0000313" key="1">
    <source>
        <dbReference type="EMBL" id="EMJ35978.1"/>
    </source>
</evidence>
<proteinExistence type="predicted"/>
<organism evidence="1 2">
    <name type="scientific">Leptospira interrogans str. FPW1039</name>
    <dbReference type="NCBI Taxonomy" id="1193040"/>
    <lineage>
        <taxon>Bacteria</taxon>
        <taxon>Pseudomonadati</taxon>
        <taxon>Spirochaetota</taxon>
        <taxon>Spirochaetia</taxon>
        <taxon>Leptospirales</taxon>
        <taxon>Leptospiraceae</taxon>
        <taxon>Leptospira</taxon>
    </lineage>
</organism>
<accession>A0A0F6ID53</accession>
<protein>
    <recommendedName>
        <fullName evidence="3">PIN domain-containing protein</fullName>
    </recommendedName>
</protein>
<evidence type="ECO:0000313" key="2">
    <source>
        <dbReference type="Proteomes" id="UP000012164"/>
    </source>
</evidence>
<reference evidence="1 2" key="1">
    <citation type="submission" date="2013-01" db="EMBL/GenBank/DDBJ databases">
        <authorList>
            <person name="Harkins D.M."/>
            <person name="Durkin A.S."/>
            <person name="Brinkac L.M."/>
            <person name="Haft D.H."/>
            <person name="Selengut J.D."/>
            <person name="Sanka R."/>
            <person name="DePew J."/>
            <person name="Purushe J."/>
            <person name="Peacock S.J."/>
            <person name="Thaipadungpanit J."/>
            <person name="Wuthiekanun V.W."/>
            <person name="Day N.P."/>
            <person name="Vinetz J.M."/>
            <person name="Sutton G.G."/>
            <person name="Nierman W.C."/>
            <person name="Fouts D.E."/>
        </authorList>
    </citation>
    <scope>NUCLEOTIDE SEQUENCE [LARGE SCALE GENOMIC DNA]</scope>
    <source>
        <strain evidence="1 2">FPW1039</strain>
    </source>
</reference>
<evidence type="ECO:0008006" key="3">
    <source>
        <dbReference type="Google" id="ProtNLM"/>
    </source>
</evidence>
<sequence length="206" mass="24762">MSLRYFIDTNIFGKLIKDKNYFEIFSLETKRYNDFPNLFSIYFTPFSILEYLGIKVKNPNIKYSSNLKKETIDAEIIRIVNESYLYYMSQVEIRREYILQVAESAASFVDEKNFYFGSFCDYIVNHTTLKKDLALHLTANYIYNFRFPSNLRRFISAQLSYDLFRNNMLPYSVSKFRLIESDWDTQWSRFNNESEGRLSPMTKRFD</sequence>
<dbReference type="EMBL" id="AKWR02000143">
    <property type="protein sequence ID" value="EMJ35978.1"/>
    <property type="molecule type" value="Genomic_DNA"/>
</dbReference>
<gene>
    <name evidence="1" type="ORF">LEP1GSC079_0317</name>
</gene>
<comment type="caution">
    <text evidence="1">The sequence shown here is derived from an EMBL/GenBank/DDBJ whole genome shotgun (WGS) entry which is preliminary data.</text>
</comment>
<dbReference type="AlphaFoldDB" id="A0A0F6ID53"/>
<dbReference type="Proteomes" id="UP000012164">
    <property type="component" value="Unassembled WGS sequence"/>
</dbReference>